<name>A0ABV6SDZ7_9SPHN</name>
<dbReference type="PANTHER" id="PTHR13696:SF52">
    <property type="entry name" value="PARA FAMILY PROTEIN CT_582"/>
    <property type="match status" value="1"/>
</dbReference>
<feature type="domain" description="AAA" evidence="1">
    <location>
        <begin position="1"/>
        <end position="161"/>
    </location>
</feature>
<dbReference type="RefSeq" id="WP_267219750.1">
    <property type="nucleotide sequence ID" value="NZ_JAPCWC010000005.1"/>
</dbReference>
<organism evidence="2 3">
    <name type="scientific">Novosphingobium clariflavum</name>
    <dbReference type="NCBI Taxonomy" id="2029884"/>
    <lineage>
        <taxon>Bacteria</taxon>
        <taxon>Pseudomonadati</taxon>
        <taxon>Pseudomonadota</taxon>
        <taxon>Alphaproteobacteria</taxon>
        <taxon>Sphingomonadales</taxon>
        <taxon>Sphingomonadaceae</taxon>
        <taxon>Novosphingobium</taxon>
    </lineage>
</organism>
<sequence>MAVIAVYSIKGGVGKTTLAVDLAWRFAVHGARETLLWDLDMQGGAGWVLGHEPAKVAHLPAGAAAVFQRDGKPQHLVRPTHVDRLSLICADDSLRSLPLQLARLGQRRRLAAMTTRLRCEYERIVLDCPAGMNEVTEQVIAAADLVIVPLPPSPLARRALDMVRRELLRHHTRHAPILPVLSMTDMRRRLHRDLACGEALGWPQVPMASAIERCSVHRRPLAEFAGGTPADLALGRLWRGIEAKLAAMAPVLGGQPLSRAG</sequence>
<dbReference type="EMBL" id="JBHLTM010000085">
    <property type="protein sequence ID" value="MFC0687196.1"/>
    <property type="molecule type" value="Genomic_DNA"/>
</dbReference>
<evidence type="ECO:0000259" key="1">
    <source>
        <dbReference type="Pfam" id="PF13614"/>
    </source>
</evidence>
<evidence type="ECO:0000313" key="3">
    <source>
        <dbReference type="Proteomes" id="UP001589858"/>
    </source>
</evidence>
<dbReference type="CDD" id="cd02042">
    <property type="entry name" value="ParAB_family"/>
    <property type="match status" value="1"/>
</dbReference>
<dbReference type="PANTHER" id="PTHR13696">
    <property type="entry name" value="P-LOOP CONTAINING NUCLEOSIDE TRIPHOSPHATE HYDROLASE"/>
    <property type="match status" value="1"/>
</dbReference>
<dbReference type="SUPFAM" id="SSF52540">
    <property type="entry name" value="P-loop containing nucleoside triphosphate hydrolases"/>
    <property type="match status" value="1"/>
</dbReference>
<comment type="caution">
    <text evidence="2">The sequence shown here is derived from an EMBL/GenBank/DDBJ whole genome shotgun (WGS) entry which is preliminary data.</text>
</comment>
<dbReference type="InterPro" id="IPR027417">
    <property type="entry name" value="P-loop_NTPase"/>
</dbReference>
<dbReference type="Pfam" id="PF13614">
    <property type="entry name" value="AAA_31"/>
    <property type="match status" value="1"/>
</dbReference>
<dbReference type="Proteomes" id="UP001589858">
    <property type="component" value="Unassembled WGS sequence"/>
</dbReference>
<dbReference type="InterPro" id="IPR025669">
    <property type="entry name" value="AAA_dom"/>
</dbReference>
<keyword evidence="3" id="KW-1185">Reference proteome</keyword>
<dbReference type="Gene3D" id="3.40.50.300">
    <property type="entry name" value="P-loop containing nucleotide triphosphate hydrolases"/>
    <property type="match status" value="1"/>
</dbReference>
<accession>A0ABV6SDZ7</accession>
<dbReference type="InterPro" id="IPR050678">
    <property type="entry name" value="DNA_Partitioning_ATPase"/>
</dbReference>
<gene>
    <name evidence="2" type="ORF">ACFFF8_21650</name>
</gene>
<evidence type="ECO:0000313" key="2">
    <source>
        <dbReference type="EMBL" id="MFC0687196.1"/>
    </source>
</evidence>
<proteinExistence type="predicted"/>
<reference evidence="2 3" key="1">
    <citation type="submission" date="2024-09" db="EMBL/GenBank/DDBJ databases">
        <authorList>
            <person name="Sun Q."/>
            <person name="Mori K."/>
        </authorList>
    </citation>
    <scope>NUCLEOTIDE SEQUENCE [LARGE SCALE GENOMIC DNA]</scope>
    <source>
        <strain evidence="2 3">CICC 11035S</strain>
    </source>
</reference>
<protein>
    <submittedName>
        <fullName evidence="2">ParA family protein</fullName>
    </submittedName>
</protein>